<proteinExistence type="predicted"/>
<feature type="transmembrane region" description="Helical" evidence="5">
    <location>
        <begin position="444"/>
        <end position="460"/>
    </location>
</feature>
<keyword evidence="8" id="KW-1185">Reference proteome</keyword>
<keyword evidence="2 5" id="KW-0812">Transmembrane</keyword>
<feature type="transmembrane region" description="Helical" evidence="5">
    <location>
        <begin position="19"/>
        <end position="36"/>
    </location>
</feature>
<feature type="transmembrane region" description="Helical" evidence="5">
    <location>
        <begin position="176"/>
        <end position="196"/>
    </location>
</feature>
<keyword evidence="3 5" id="KW-1133">Transmembrane helix</keyword>
<dbReference type="GO" id="GO:0008273">
    <property type="term" value="F:calcium, potassium:sodium antiporter activity"/>
    <property type="evidence" value="ECO:0007669"/>
    <property type="project" value="TreeGrafter"/>
</dbReference>
<feature type="transmembrane region" description="Helical" evidence="5">
    <location>
        <begin position="413"/>
        <end position="432"/>
    </location>
</feature>
<keyword evidence="4 5" id="KW-0472">Membrane</keyword>
<accession>A0A1P8WHA2</accession>
<organism evidence="7 8">
    <name type="scientific">Fuerstiella marisgermanici</name>
    <dbReference type="NCBI Taxonomy" id="1891926"/>
    <lineage>
        <taxon>Bacteria</taxon>
        <taxon>Pseudomonadati</taxon>
        <taxon>Planctomycetota</taxon>
        <taxon>Planctomycetia</taxon>
        <taxon>Planctomycetales</taxon>
        <taxon>Planctomycetaceae</taxon>
        <taxon>Fuerstiella</taxon>
    </lineage>
</organism>
<feature type="transmembrane region" description="Helical" evidence="5">
    <location>
        <begin position="375"/>
        <end position="393"/>
    </location>
</feature>
<name>A0A1P8WHA2_9PLAN</name>
<comment type="subcellular location">
    <subcellularLocation>
        <location evidence="1">Membrane</location>
        <topology evidence="1">Multi-pass membrane protein</topology>
    </subcellularLocation>
</comment>
<dbReference type="GO" id="GO:0005886">
    <property type="term" value="C:plasma membrane"/>
    <property type="evidence" value="ECO:0007669"/>
    <property type="project" value="TreeGrafter"/>
</dbReference>
<dbReference type="Gene3D" id="1.20.1420.30">
    <property type="entry name" value="NCX, central ion-binding region"/>
    <property type="match status" value="2"/>
</dbReference>
<dbReference type="STRING" id="1891926.Fuma_03079"/>
<evidence type="ECO:0000313" key="8">
    <source>
        <dbReference type="Proteomes" id="UP000187735"/>
    </source>
</evidence>
<gene>
    <name evidence="7" type="ORF">Fuma_03079</name>
</gene>
<dbReference type="AlphaFoldDB" id="A0A1P8WHA2"/>
<protein>
    <submittedName>
        <fullName evidence="7">Putative calcium/sodium:proton antiporter</fullName>
    </submittedName>
</protein>
<feature type="transmembrane region" description="Helical" evidence="5">
    <location>
        <begin position="145"/>
        <end position="164"/>
    </location>
</feature>
<evidence type="ECO:0000256" key="4">
    <source>
        <dbReference type="ARBA" id="ARBA00023136"/>
    </source>
</evidence>
<dbReference type="InterPro" id="IPR044880">
    <property type="entry name" value="NCX_ion-bd_dom_sf"/>
</dbReference>
<sequence length="470" mass="50357">MSANQINEQSDSGDAGPNWIGLGISLAILLSFLALWRLGGSNLNSPYALPYLMAQVALISVVIWQVCDPFADAAQWIGETFRIPSSIRGATLDAIASSMPELFSGIFFVIVALNAVESGDSNQAARIAAGAEGFSSTIATCAGSAVYNMILIPAFCALVISFTRKDRPTIDVDDEVISRDGIWFVCCQILLIFFLFQDSMSWWMGGVFLLLYLMYVLQLCGDARKYRIVRSLLKKRFEQHGAGESAGAVMKALKAEGLKVGPAMIVRAQDDFAENGLARVDDTEPPEGAAGAFFGCFSIPLTKATVWGIIVSTTIMAAVACYFLVEATIATAEVLHVNAFFVAVILAAAASSVPDTFLAIAAARRGDDSGAVSNAFGSNIFDICICLSVPLFVNSYLTGWAPVSLLQDGKPMAGLMGLRILLVALTVTNLAIMWHNRQITRFKAFVMCGLYAVFIAYAVLESQGLLFSGN</sequence>
<evidence type="ECO:0000259" key="6">
    <source>
        <dbReference type="Pfam" id="PF01699"/>
    </source>
</evidence>
<feature type="transmembrane region" description="Helical" evidence="5">
    <location>
        <begin position="304"/>
        <end position="325"/>
    </location>
</feature>
<dbReference type="PANTHER" id="PTHR10846:SF8">
    <property type="entry name" value="INNER MEMBRANE PROTEIN YRBG"/>
    <property type="match status" value="1"/>
</dbReference>
<dbReference type="GO" id="GO:0005262">
    <property type="term" value="F:calcium channel activity"/>
    <property type="evidence" value="ECO:0007669"/>
    <property type="project" value="TreeGrafter"/>
</dbReference>
<feature type="transmembrane region" description="Helical" evidence="5">
    <location>
        <begin position="48"/>
        <end position="66"/>
    </location>
</feature>
<evidence type="ECO:0000256" key="3">
    <source>
        <dbReference type="ARBA" id="ARBA00022989"/>
    </source>
</evidence>
<dbReference type="Proteomes" id="UP000187735">
    <property type="component" value="Chromosome"/>
</dbReference>
<dbReference type="GO" id="GO:0006874">
    <property type="term" value="P:intracellular calcium ion homeostasis"/>
    <property type="evidence" value="ECO:0007669"/>
    <property type="project" value="TreeGrafter"/>
</dbReference>
<dbReference type="KEGG" id="fmr:Fuma_03079"/>
<dbReference type="PANTHER" id="PTHR10846">
    <property type="entry name" value="SODIUM/POTASSIUM/CALCIUM EXCHANGER"/>
    <property type="match status" value="1"/>
</dbReference>
<dbReference type="OrthoDB" id="6146067at2"/>
<dbReference type="EMBL" id="CP017641">
    <property type="protein sequence ID" value="APZ93461.1"/>
    <property type="molecule type" value="Genomic_DNA"/>
</dbReference>
<evidence type="ECO:0000256" key="5">
    <source>
        <dbReference type="SAM" id="Phobius"/>
    </source>
</evidence>
<evidence type="ECO:0000313" key="7">
    <source>
        <dbReference type="EMBL" id="APZ93461.1"/>
    </source>
</evidence>
<reference evidence="7 8" key="1">
    <citation type="journal article" date="2016" name="Front. Microbiol.">
        <title>Fuerstia marisgermanicae gen. nov., sp. nov., an Unusual Member of the Phylum Planctomycetes from the German Wadden Sea.</title>
        <authorList>
            <person name="Kohn T."/>
            <person name="Heuer A."/>
            <person name="Jogler M."/>
            <person name="Vollmers J."/>
            <person name="Boedeker C."/>
            <person name="Bunk B."/>
            <person name="Rast P."/>
            <person name="Borchert D."/>
            <person name="Glockner I."/>
            <person name="Freese H.M."/>
            <person name="Klenk H.P."/>
            <person name="Overmann J."/>
            <person name="Kaster A.K."/>
            <person name="Rohde M."/>
            <person name="Wiegand S."/>
            <person name="Jogler C."/>
        </authorList>
    </citation>
    <scope>NUCLEOTIDE SEQUENCE [LARGE SCALE GENOMIC DNA]</scope>
    <source>
        <strain evidence="7 8">NH11</strain>
    </source>
</reference>
<dbReference type="Pfam" id="PF01699">
    <property type="entry name" value="Na_Ca_ex"/>
    <property type="match status" value="2"/>
</dbReference>
<feature type="domain" description="Sodium/calcium exchanger membrane region" evidence="6">
    <location>
        <begin position="54"/>
        <end position="217"/>
    </location>
</feature>
<feature type="transmembrane region" description="Helical" evidence="5">
    <location>
        <begin position="202"/>
        <end position="221"/>
    </location>
</feature>
<evidence type="ECO:0000256" key="2">
    <source>
        <dbReference type="ARBA" id="ARBA00022692"/>
    </source>
</evidence>
<dbReference type="InterPro" id="IPR004481">
    <property type="entry name" value="K/Na/Ca-exchanger"/>
</dbReference>
<dbReference type="InterPro" id="IPR004837">
    <property type="entry name" value="NaCa_Exmemb"/>
</dbReference>
<feature type="transmembrane region" description="Helical" evidence="5">
    <location>
        <begin position="337"/>
        <end position="363"/>
    </location>
</feature>
<evidence type="ECO:0000256" key="1">
    <source>
        <dbReference type="ARBA" id="ARBA00004141"/>
    </source>
</evidence>
<feature type="domain" description="Sodium/calcium exchanger membrane region" evidence="6">
    <location>
        <begin position="306"/>
        <end position="459"/>
    </location>
</feature>
<dbReference type="RefSeq" id="WP_077024920.1">
    <property type="nucleotide sequence ID" value="NZ_CP017641.1"/>
</dbReference>